<feature type="non-terminal residue" evidence="7">
    <location>
        <position position="1"/>
    </location>
</feature>
<keyword evidence="2" id="KW-0132">Cell division</keyword>
<accession>A0A1E4TLP1</accession>
<dbReference type="PANTHER" id="PTHR13255">
    <property type="entry name" value="ATAXIN-10"/>
    <property type="match status" value="1"/>
</dbReference>
<dbReference type="InterPro" id="IPR051374">
    <property type="entry name" value="Ataxin-10/CTR86_families"/>
</dbReference>
<comment type="similarity">
    <text evidence="1">Belongs to the ataxin-10 family.</text>
</comment>
<dbReference type="GO" id="GO:0051301">
    <property type="term" value="P:cell division"/>
    <property type="evidence" value="ECO:0007669"/>
    <property type="project" value="UniProtKB-KW"/>
</dbReference>
<sequence>VLSSCVIDHENPFIREHAILCIKALLKDNAENQQLIASLEARKVVDDDAIREAGMQAEIVDGKLKLNKS</sequence>
<comment type="function">
    <text evidence="4">May play a role in the regulation of cytokinesis.</text>
</comment>
<proteinExistence type="inferred from homology"/>
<dbReference type="EMBL" id="KV453841">
    <property type="protein sequence ID" value="ODV92672.1"/>
    <property type="molecule type" value="Genomic_DNA"/>
</dbReference>
<dbReference type="Proteomes" id="UP000095023">
    <property type="component" value="Unassembled WGS sequence"/>
</dbReference>
<reference evidence="8" key="1">
    <citation type="submission" date="2016-02" db="EMBL/GenBank/DDBJ databases">
        <title>Comparative genomics of biotechnologically important yeasts.</title>
        <authorList>
            <consortium name="DOE Joint Genome Institute"/>
            <person name="Riley R."/>
            <person name="Haridas S."/>
            <person name="Wolfe K.H."/>
            <person name="Lopes M.R."/>
            <person name="Hittinger C.T."/>
            <person name="Goker M."/>
            <person name="Salamov A."/>
            <person name="Wisecaver J."/>
            <person name="Long T.M."/>
            <person name="Aerts A.L."/>
            <person name="Barry K."/>
            <person name="Choi C."/>
            <person name="Clum A."/>
            <person name="Coughlan A.Y."/>
            <person name="Deshpande S."/>
            <person name="Douglass A.P."/>
            <person name="Hanson S.J."/>
            <person name="Klenk H.-P."/>
            <person name="Labutti K."/>
            <person name="Lapidus A."/>
            <person name="Lindquist E."/>
            <person name="Lipzen A."/>
            <person name="Meier-Kolthoff J.P."/>
            <person name="Ohm R.A."/>
            <person name="Otillar R.P."/>
            <person name="Pangilinan J."/>
            <person name="Peng Y."/>
            <person name="Rokas A."/>
            <person name="Rosa C.A."/>
            <person name="Scheuner C."/>
            <person name="Sibirny A.A."/>
            <person name="Slot J.C."/>
            <person name="Stielow J.B."/>
            <person name="Sun H."/>
            <person name="Kurtzman C.P."/>
            <person name="Blackwell M."/>
            <person name="Jeffries T.W."/>
            <person name="Grigoriev I.V."/>
        </authorList>
    </citation>
    <scope>NUCLEOTIDE SEQUENCE [LARGE SCALE GENOMIC DNA]</scope>
    <source>
        <strain evidence="8">NRRL Y-17796</strain>
    </source>
</reference>
<evidence type="ECO:0000256" key="1">
    <source>
        <dbReference type="ARBA" id="ARBA00008384"/>
    </source>
</evidence>
<evidence type="ECO:0000313" key="8">
    <source>
        <dbReference type="Proteomes" id="UP000095023"/>
    </source>
</evidence>
<dbReference type="Pfam" id="PF09759">
    <property type="entry name" value="Atx10homo_assoc"/>
    <property type="match status" value="1"/>
</dbReference>
<feature type="non-terminal residue" evidence="7">
    <location>
        <position position="69"/>
    </location>
</feature>
<protein>
    <recommendedName>
        <fullName evidence="5">Ataxin-10 homolog</fullName>
    </recommendedName>
</protein>
<keyword evidence="3" id="KW-0131">Cell cycle</keyword>
<dbReference type="PANTHER" id="PTHR13255:SF0">
    <property type="entry name" value="ATAXIN-10"/>
    <property type="match status" value="1"/>
</dbReference>
<gene>
    <name evidence="7" type="ORF">CANCADRAFT_17203</name>
</gene>
<name>A0A1E4TLP1_9ASCO</name>
<organism evidence="7 8">
    <name type="scientific">Tortispora caseinolytica NRRL Y-17796</name>
    <dbReference type="NCBI Taxonomy" id="767744"/>
    <lineage>
        <taxon>Eukaryota</taxon>
        <taxon>Fungi</taxon>
        <taxon>Dikarya</taxon>
        <taxon>Ascomycota</taxon>
        <taxon>Saccharomycotina</taxon>
        <taxon>Trigonopsidomycetes</taxon>
        <taxon>Trigonopsidales</taxon>
        <taxon>Trigonopsidaceae</taxon>
        <taxon>Tortispora</taxon>
    </lineage>
</organism>
<dbReference type="InterPro" id="IPR019156">
    <property type="entry name" value="Ataxin-10_domain"/>
</dbReference>
<evidence type="ECO:0000259" key="6">
    <source>
        <dbReference type="Pfam" id="PF09759"/>
    </source>
</evidence>
<evidence type="ECO:0000256" key="4">
    <source>
        <dbReference type="ARBA" id="ARBA00044746"/>
    </source>
</evidence>
<dbReference type="GO" id="GO:0005829">
    <property type="term" value="C:cytosol"/>
    <property type="evidence" value="ECO:0007669"/>
    <property type="project" value="TreeGrafter"/>
</dbReference>
<feature type="domain" description="Ataxin-10" evidence="6">
    <location>
        <begin position="1"/>
        <end position="66"/>
    </location>
</feature>
<keyword evidence="8" id="KW-1185">Reference proteome</keyword>
<dbReference type="AlphaFoldDB" id="A0A1E4TLP1"/>
<evidence type="ECO:0000313" key="7">
    <source>
        <dbReference type="EMBL" id="ODV92672.1"/>
    </source>
</evidence>
<evidence type="ECO:0000256" key="3">
    <source>
        <dbReference type="ARBA" id="ARBA00023306"/>
    </source>
</evidence>
<dbReference type="OrthoDB" id="379794at2759"/>
<evidence type="ECO:0000256" key="2">
    <source>
        <dbReference type="ARBA" id="ARBA00022618"/>
    </source>
</evidence>
<evidence type="ECO:0000256" key="5">
    <source>
        <dbReference type="ARBA" id="ARBA00044801"/>
    </source>
</evidence>